<name>A0AAV9Z7A1_9AGAR</name>
<gene>
    <name evidence="1" type="ORF">R3P38DRAFT_600849</name>
</gene>
<dbReference type="EMBL" id="JAWWNJ010000188">
    <property type="protein sequence ID" value="KAK6974122.1"/>
    <property type="molecule type" value="Genomic_DNA"/>
</dbReference>
<reference evidence="1 2" key="1">
    <citation type="journal article" date="2024" name="J Genomics">
        <title>Draft genome sequencing and assembly of Favolaschia claudopus CIRM-BRFM 2984 isolated from oak limbs.</title>
        <authorList>
            <person name="Navarro D."/>
            <person name="Drula E."/>
            <person name="Chaduli D."/>
            <person name="Cazenave R."/>
            <person name="Ahrendt S."/>
            <person name="Wang J."/>
            <person name="Lipzen A."/>
            <person name="Daum C."/>
            <person name="Barry K."/>
            <person name="Grigoriev I.V."/>
            <person name="Favel A."/>
            <person name="Rosso M.N."/>
            <person name="Martin F."/>
        </authorList>
    </citation>
    <scope>NUCLEOTIDE SEQUENCE [LARGE SCALE GENOMIC DNA]</scope>
    <source>
        <strain evidence="1 2">CIRM-BRFM 2984</strain>
    </source>
</reference>
<dbReference type="AlphaFoldDB" id="A0AAV9Z7A1"/>
<organism evidence="1 2">
    <name type="scientific">Favolaschia claudopus</name>
    <dbReference type="NCBI Taxonomy" id="2862362"/>
    <lineage>
        <taxon>Eukaryota</taxon>
        <taxon>Fungi</taxon>
        <taxon>Dikarya</taxon>
        <taxon>Basidiomycota</taxon>
        <taxon>Agaricomycotina</taxon>
        <taxon>Agaricomycetes</taxon>
        <taxon>Agaricomycetidae</taxon>
        <taxon>Agaricales</taxon>
        <taxon>Marasmiineae</taxon>
        <taxon>Mycenaceae</taxon>
        <taxon>Favolaschia</taxon>
    </lineage>
</organism>
<proteinExistence type="predicted"/>
<dbReference type="Proteomes" id="UP001362999">
    <property type="component" value="Unassembled WGS sequence"/>
</dbReference>
<sequence length="314" mass="34847">MLYHLSPPCLAFSVTSTTYSSPVSYTSSPSLFMHTFVFVFYSSLIYSSTPTSSSRPNLFPFQFHPYLLFTTQSLPLPSTSSSHRLLSVPLRPPISPHAPPSPAYPLPSCPFFARCIFVSQSYLPFSNIPPPTDILLHPYDRPFRYHTIRDGSWALLISLCASCPRSLNDMSAIPRAPLPIDTTPPPPPTHYFHLAPRRLLRSWTKDHIVLASSSSAAVFLARCMPCLDKLKPGISDIGIGNGILPIRYPRLVRPRRSCRYFSSLFNAASCLVGTTSLFCLGTRRCARGFQEAEGRREDGFGTARGRGEGRVICV</sequence>
<comment type="caution">
    <text evidence="1">The sequence shown here is derived from an EMBL/GenBank/DDBJ whole genome shotgun (WGS) entry which is preliminary data.</text>
</comment>
<evidence type="ECO:0000313" key="2">
    <source>
        <dbReference type="Proteomes" id="UP001362999"/>
    </source>
</evidence>
<keyword evidence="2" id="KW-1185">Reference proteome</keyword>
<evidence type="ECO:0000313" key="1">
    <source>
        <dbReference type="EMBL" id="KAK6974122.1"/>
    </source>
</evidence>
<accession>A0AAV9Z7A1</accession>
<protein>
    <submittedName>
        <fullName evidence="1">Uncharacterized protein</fullName>
    </submittedName>
</protein>